<reference evidence="1" key="2">
    <citation type="submission" date="2016-06" db="EMBL/GenBank/DDBJ databases">
        <title>The genome of a short-lived fish provides insights into sex chromosome evolution and the genetic control of aging.</title>
        <authorList>
            <person name="Reichwald K."/>
            <person name="Felder M."/>
            <person name="Petzold A."/>
            <person name="Koch P."/>
            <person name="Groth M."/>
            <person name="Platzer M."/>
        </authorList>
    </citation>
    <scope>NUCLEOTIDE SEQUENCE</scope>
    <source>
        <tissue evidence="1">Brain</tissue>
    </source>
</reference>
<feature type="non-terminal residue" evidence="1">
    <location>
        <position position="1"/>
    </location>
</feature>
<reference evidence="1" key="1">
    <citation type="submission" date="2016-05" db="EMBL/GenBank/DDBJ databases">
        <authorList>
            <person name="Lavstsen T."/>
            <person name="Jespersen J.S."/>
        </authorList>
    </citation>
    <scope>NUCLEOTIDE SEQUENCE</scope>
    <source>
        <tissue evidence="1">Brain</tissue>
    </source>
</reference>
<feature type="non-terminal residue" evidence="1">
    <location>
        <position position="74"/>
    </location>
</feature>
<accession>A0A1A8D1M1</accession>
<dbReference type="EMBL" id="HADZ01020820">
    <property type="protein sequence ID" value="SBP84761.1"/>
    <property type="molecule type" value="Transcribed_RNA"/>
</dbReference>
<protein>
    <submittedName>
        <fullName evidence="1">Uncharacterized protein</fullName>
    </submittedName>
</protein>
<organism evidence="1">
    <name type="scientific">Nothobranchius kadleci</name>
    <name type="common">African annual killifish</name>
    <dbReference type="NCBI Taxonomy" id="1051664"/>
    <lineage>
        <taxon>Eukaryota</taxon>
        <taxon>Metazoa</taxon>
        <taxon>Chordata</taxon>
        <taxon>Craniata</taxon>
        <taxon>Vertebrata</taxon>
        <taxon>Euteleostomi</taxon>
        <taxon>Actinopterygii</taxon>
        <taxon>Neopterygii</taxon>
        <taxon>Teleostei</taxon>
        <taxon>Neoteleostei</taxon>
        <taxon>Acanthomorphata</taxon>
        <taxon>Ovalentaria</taxon>
        <taxon>Atherinomorphae</taxon>
        <taxon>Cyprinodontiformes</taxon>
        <taxon>Nothobranchiidae</taxon>
        <taxon>Nothobranchius</taxon>
    </lineage>
</organism>
<gene>
    <name evidence="1" type="primary">Nfu_g_1_011192</name>
</gene>
<evidence type="ECO:0000313" key="1">
    <source>
        <dbReference type="EMBL" id="SBP84761.1"/>
    </source>
</evidence>
<dbReference type="AlphaFoldDB" id="A0A1A8D1M1"/>
<proteinExistence type="predicted"/>
<sequence>QVIKISGWLHWFLQKTSEDTDRGQDALCPIDPQQPGRYCDCNTRWFAMSCPDTLRMQEWLRLRRRVSMKRLQRI</sequence>
<name>A0A1A8D1M1_NOTKA</name>